<organism evidence="22 23">
    <name type="scientific">Methylomonas koyamae</name>
    <dbReference type="NCBI Taxonomy" id="702114"/>
    <lineage>
        <taxon>Bacteria</taxon>
        <taxon>Pseudomonadati</taxon>
        <taxon>Pseudomonadota</taxon>
        <taxon>Gammaproteobacteria</taxon>
        <taxon>Methylococcales</taxon>
        <taxon>Methylococcaceae</taxon>
        <taxon>Methylomonas</taxon>
    </lineage>
</organism>
<reference evidence="23" key="1">
    <citation type="submission" date="2016-03" db="EMBL/GenBank/DDBJ databases">
        <authorList>
            <person name="Heylen K."/>
            <person name="De Vos P."/>
            <person name="Vekeman B."/>
        </authorList>
    </citation>
    <scope>NUCLEOTIDE SEQUENCE [LARGE SCALE GENOMIC DNA]</scope>
    <source>
        <strain evidence="23">R-45383</strain>
    </source>
</reference>
<dbReference type="InterPro" id="IPR036890">
    <property type="entry name" value="HATPase_C_sf"/>
</dbReference>
<dbReference type="Pfam" id="PF00512">
    <property type="entry name" value="HisKA"/>
    <property type="match status" value="1"/>
</dbReference>
<keyword evidence="7 17" id="KW-0812">Transmembrane</keyword>
<dbReference type="InterPro" id="IPR005467">
    <property type="entry name" value="His_kinase_dom"/>
</dbReference>
<gene>
    <name evidence="22" type="ORF">A1355_08780</name>
</gene>
<dbReference type="PANTHER" id="PTHR45339">
    <property type="entry name" value="HYBRID SIGNAL TRANSDUCTION HISTIDINE KINASE J"/>
    <property type="match status" value="1"/>
</dbReference>
<evidence type="ECO:0000259" key="19">
    <source>
        <dbReference type="PROSITE" id="PS50110"/>
    </source>
</evidence>
<comment type="caution">
    <text evidence="22">The sequence shown here is derived from an EMBL/GenBank/DDBJ whole genome shotgun (WGS) entry which is preliminary data.</text>
</comment>
<dbReference type="SUPFAM" id="SSF55785">
    <property type="entry name" value="PYP-like sensor domain (PAS domain)"/>
    <property type="match status" value="3"/>
</dbReference>
<evidence type="ECO:0000256" key="8">
    <source>
        <dbReference type="ARBA" id="ARBA00022741"/>
    </source>
</evidence>
<feature type="domain" description="PAS" evidence="20">
    <location>
        <begin position="555"/>
        <end position="598"/>
    </location>
</feature>
<evidence type="ECO:0000256" key="14">
    <source>
        <dbReference type="ARBA" id="ARBA00023306"/>
    </source>
</evidence>
<dbReference type="SMART" id="SM00086">
    <property type="entry name" value="PAC"/>
    <property type="match status" value="3"/>
</dbReference>
<keyword evidence="14" id="KW-0131">Cell cycle</keyword>
<dbReference type="Pfam" id="PF00072">
    <property type="entry name" value="Response_reg"/>
    <property type="match status" value="1"/>
</dbReference>
<dbReference type="GO" id="GO:0000155">
    <property type="term" value="F:phosphorelay sensor kinase activity"/>
    <property type="evidence" value="ECO:0007669"/>
    <property type="project" value="InterPro"/>
</dbReference>
<protein>
    <recommendedName>
        <fullName evidence="3">histidine kinase</fullName>
        <ecNumber evidence="3">2.7.13.3</ecNumber>
    </recommendedName>
</protein>
<feature type="modified residue" description="4-aspartylphosphate" evidence="15">
    <location>
        <position position="1120"/>
    </location>
</feature>
<dbReference type="InterPro" id="IPR001610">
    <property type="entry name" value="PAC"/>
</dbReference>
<dbReference type="InterPro" id="IPR036097">
    <property type="entry name" value="HisK_dim/P_sf"/>
</dbReference>
<keyword evidence="4" id="KW-1003">Cell membrane</keyword>
<dbReference type="Gene3D" id="3.40.50.2300">
    <property type="match status" value="1"/>
</dbReference>
<feature type="transmembrane region" description="Helical" evidence="17">
    <location>
        <begin position="218"/>
        <end position="247"/>
    </location>
</feature>
<keyword evidence="12" id="KW-0902">Two-component regulatory system</keyword>
<keyword evidence="13 17" id="KW-0472">Membrane</keyword>
<dbReference type="InterPro" id="IPR000014">
    <property type="entry name" value="PAS"/>
</dbReference>
<dbReference type="InterPro" id="IPR000700">
    <property type="entry name" value="PAS-assoc_C"/>
</dbReference>
<evidence type="ECO:0000256" key="13">
    <source>
        <dbReference type="ARBA" id="ARBA00023136"/>
    </source>
</evidence>
<feature type="transmembrane region" description="Helical" evidence="17">
    <location>
        <begin position="113"/>
        <end position="141"/>
    </location>
</feature>
<dbReference type="PROSITE" id="PS50112">
    <property type="entry name" value="PAS"/>
    <property type="match status" value="2"/>
</dbReference>
<feature type="transmembrane region" description="Helical" evidence="17">
    <location>
        <begin position="268"/>
        <end position="288"/>
    </location>
</feature>
<feature type="transmembrane region" description="Helical" evidence="17">
    <location>
        <begin position="153"/>
        <end position="171"/>
    </location>
</feature>
<dbReference type="InterPro" id="IPR013656">
    <property type="entry name" value="PAS_4"/>
</dbReference>
<dbReference type="PROSITE" id="PS50109">
    <property type="entry name" value="HIS_KIN"/>
    <property type="match status" value="1"/>
</dbReference>
<dbReference type="RefSeq" id="WP_064029896.1">
    <property type="nucleotide sequence ID" value="NZ_LUUK01000181.1"/>
</dbReference>
<evidence type="ECO:0000259" key="21">
    <source>
        <dbReference type="PROSITE" id="PS50113"/>
    </source>
</evidence>
<evidence type="ECO:0000256" key="7">
    <source>
        <dbReference type="ARBA" id="ARBA00022692"/>
    </source>
</evidence>
<dbReference type="PROSITE" id="PS50113">
    <property type="entry name" value="PAC"/>
    <property type="match status" value="1"/>
</dbReference>
<dbReference type="Pfam" id="PF13426">
    <property type="entry name" value="PAS_9"/>
    <property type="match status" value="2"/>
</dbReference>
<sequence length="1283" mass="141819">MKAVRLSDWLIGFGIAGLYALSGRLSLLYFSTVSVASVLFLPSGLALATILLGGHRYLWALGLGALSLNLWQGQPPAIALAISAGSIASAGLGAYLLRRIVGFDRRILNLADYLLLIGFGGLACTLSALVGASCLLINGVVDTAGFRIALLHWWLGDTLGTILVAPLILVWRDGLRLPRRFKPVAEACLILGLSALAGQIVFLNWFQDNLGEYAKTPWIYLLVSWAAVRVGPRTTTLILAVIAMQAMVGMNGHHWEIYQNRPIGQPEINYWLFMSVLSVIGMALASYFSERQRVLDALAEHRELLRTLLRAMPDKVWFKDPNGTYLLCNASFEALFGADEASIVGKTDYDFVDVELADFFREHDFKAVAAGKPMINQEWLTLADASHTGLYETIKTPVTTADGKLLGVLGMARDITQLYQAQRALDRRIQEQACLHAVFRATENLNLPLPDVLQAAVQELPAGWPYPDFAVAAIRWRDLTFRSGECSADAAWISAPIRVGTLNDGEVSVAYAIPPPTPADAPAMLAEEQQLLNAVAERLASTIERRQIEEKSRKREKIFRAIVSQASDAIMLIDAETLAFVEFNDAACENLGYSRDEFAKLRLPDIQADAAPMLERLAPTEGRDARQFDTLSRCKDGSPRDVHVSVQAIQIENRPMLSLIWSDITERKSIEAQFRNLFEHNPAPMLIYERGTLKLVAVNDAFTALYSYRADEAQHLLLTDLFDATQRPKIIELAAKLRGFANTGEWQHLRKDGSAVPVVVSSHDIIFAHHSCRVVVITDIGELKRAETELRNYRDHLADLVRSRTAELELAREEAESANRAKSAFLANMSHEIRTPMNAILGMAHLLRMEITQPSQRDKLEKISVAGKHLLGLINDILDLSKIEAERMTLEKTSLNIAAIADHACSIVGERAAAKHLSLTHETDPPLNTLILLGDPLRICQILINYLSNAVKFTEQGRIVLRSRLQSCDEHQCWVRFEVEDSGIGMTPEQCARVFNAFEQGQSSTTRRYGGSGLGLAISRHLARMMAGNVGVDSQPGQGSTFWFEVPLQRELNPSAPIAQVPAPDFRRSAEILLVEDNDINQEVAKALLESVGLRVDVAEHGQQALEMVELRRYDLILMDMQMPVMDGLQATRLIRNTDHGRELPIVAMTANAFEEDRQACRDAGMNDFLAKPFDPDLLFDVLRRWIPAAGTSARDVDPPAAAAPISLDTLRERLRELAILLAGGNLKAADAWRDLKPALASVVAAEAIQTMDPLVEKYDLPRALHYLRGLIAQYPGLDDESG</sequence>
<dbReference type="Pfam" id="PF02518">
    <property type="entry name" value="HATPase_c"/>
    <property type="match status" value="1"/>
</dbReference>
<dbReference type="EC" id="2.7.13.3" evidence="3"/>
<feature type="domain" description="PAS" evidence="20">
    <location>
        <begin position="301"/>
        <end position="371"/>
    </location>
</feature>
<evidence type="ECO:0000256" key="4">
    <source>
        <dbReference type="ARBA" id="ARBA00022475"/>
    </source>
</evidence>
<keyword evidence="6" id="KW-0808">Transferase</keyword>
<dbReference type="FunFam" id="1.10.287.130:FF:000038">
    <property type="entry name" value="Sensory transduction histidine kinase"/>
    <property type="match status" value="1"/>
</dbReference>
<evidence type="ECO:0000256" key="3">
    <source>
        <dbReference type="ARBA" id="ARBA00012438"/>
    </source>
</evidence>
<dbReference type="SMART" id="SM00091">
    <property type="entry name" value="PAS"/>
    <property type="match status" value="3"/>
</dbReference>
<dbReference type="Gene3D" id="1.10.287.130">
    <property type="match status" value="1"/>
</dbReference>
<dbReference type="CDD" id="cd17546">
    <property type="entry name" value="REC_hyHK_CKI1_RcsC-like"/>
    <property type="match status" value="1"/>
</dbReference>
<name>A0A177NIV1_9GAMM</name>
<dbReference type="PRINTS" id="PR00344">
    <property type="entry name" value="BCTRLSENSOR"/>
</dbReference>
<dbReference type="InterPro" id="IPR007895">
    <property type="entry name" value="MASE1"/>
</dbReference>
<dbReference type="STRING" id="702114.A1355_08780"/>
<evidence type="ECO:0000256" key="5">
    <source>
        <dbReference type="ARBA" id="ARBA00022553"/>
    </source>
</evidence>
<keyword evidence="10" id="KW-0067">ATP-binding</keyword>
<keyword evidence="16" id="KW-0175">Coiled coil</keyword>
<feature type="transmembrane region" description="Helical" evidence="17">
    <location>
        <begin position="39"/>
        <end position="58"/>
    </location>
</feature>
<dbReference type="SUPFAM" id="SSF47384">
    <property type="entry name" value="Homodimeric domain of signal transducing histidine kinase"/>
    <property type="match status" value="1"/>
</dbReference>
<evidence type="ECO:0000259" key="18">
    <source>
        <dbReference type="PROSITE" id="PS50109"/>
    </source>
</evidence>
<keyword evidence="11 17" id="KW-1133">Transmembrane helix</keyword>
<dbReference type="EMBL" id="LUUK01000181">
    <property type="protein sequence ID" value="OAI16980.1"/>
    <property type="molecule type" value="Genomic_DNA"/>
</dbReference>
<comment type="subcellular location">
    <subcellularLocation>
        <location evidence="2">Cell membrane</location>
        <topology evidence="2">Multi-pass membrane protein</topology>
    </subcellularLocation>
</comment>
<dbReference type="InterPro" id="IPR011006">
    <property type="entry name" value="CheY-like_superfamily"/>
</dbReference>
<dbReference type="GO" id="GO:0005886">
    <property type="term" value="C:plasma membrane"/>
    <property type="evidence" value="ECO:0007669"/>
    <property type="project" value="UniProtKB-SubCell"/>
</dbReference>
<dbReference type="InterPro" id="IPR004358">
    <property type="entry name" value="Sig_transdc_His_kin-like_C"/>
</dbReference>
<dbReference type="NCBIfam" id="TIGR00229">
    <property type="entry name" value="sensory_box"/>
    <property type="match status" value="3"/>
</dbReference>
<evidence type="ECO:0000256" key="10">
    <source>
        <dbReference type="ARBA" id="ARBA00022840"/>
    </source>
</evidence>
<dbReference type="FunFam" id="3.30.565.10:FF:000010">
    <property type="entry name" value="Sensor histidine kinase RcsC"/>
    <property type="match status" value="1"/>
</dbReference>
<keyword evidence="8" id="KW-0547">Nucleotide-binding</keyword>
<evidence type="ECO:0000256" key="6">
    <source>
        <dbReference type="ARBA" id="ARBA00022679"/>
    </source>
</evidence>
<dbReference type="Gene3D" id="3.30.450.20">
    <property type="entry name" value="PAS domain"/>
    <property type="match status" value="3"/>
</dbReference>
<dbReference type="InterPro" id="IPR003594">
    <property type="entry name" value="HATPase_dom"/>
</dbReference>
<dbReference type="PROSITE" id="PS50110">
    <property type="entry name" value="RESPONSE_REGULATORY"/>
    <property type="match status" value="1"/>
</dbReference>
<evidence type="ECO:0000256" key="12">
    <source>
        <dbReference type="ARBA" id="ARBA00023012"/>
    </source>
</evidence>
<dbReference type="SMART" id="SM00388">
    <property type="entry name" value="HisKA"/>
    <property type="match status" value="1"/>
</dbReference>
<dbReference type="SUPFAM" id="SSF52172">
    <property type="entry name" value="CheY-like"/>
    <property type="match status" value="1"/>
</dbReference>
<evidence type="ECO:0000256" key="16">
    <source>
        <dbReference type="SAM" id="Coils"/>
    </source>
</evidence>
<evidence type="ECO:0000256" key="17">
    <source>
        <dbReference type="SAM" id="Phobius"/>
    </source>
</evidence>
<dbReference type="Pfam" id="PF08448">
    <property type="entry name" value="PAS_4"/>
    <property type="match status" value="1"/>
</dbReference>
<comment type="catalytic activity">
    <reaction evidence="1">
        <text>ATP + protein L-histidine = ADP + protein N-phospho-L-histidine.</text>
        <dbReference type="EC" id="2.7.13.3"/>
    </reaction>
</comment>
<feature type="domain" description="Histidine kinase" evidence="18">
    <location>
        <begin position="828"/>
        <end position="1050"/>
    </location>
</feature>
<dbReference type="Gene3D" id="3.30.565.10">
    <property type="entry name" value="Histidine kinase-like ATPase, C-terminal domain"/>
    <property type="match status" value="1"/>
</dbReference>
<evidence type="ECO:0000256" key="15">
    <source>
        <dbReference type="PROSITE-ProRule" id="PRU00169"/>
    </source>
</evidence>
<keyword evidence="9" id="KW-0418">Kinase</keyword>
<keyword evidence="23" id="KW-1185">Reference proteome</keyword>
<evidence type="ECO:0000256" key="2">
    <source>
        <dbReference type="ARBA" id="ARBA00004651"/>
    </source>
</evidence>
<feature type="coiled-coil region" evidence="16">
    <location>
        <begin position="783"/>
        <end position="828"/>
    </location>
</feature>
<evidence type="ECO:0000313" key="23">
    <source>
        <dbReference type="Proteomes" id="UP000077628"/>
    </source>
</evidence>
<dbReference type="Pfam" id="PF05231">
    <property type="entry name" value="MASE1"/>
    <property type="match status" value="1"/>
</dbReference>
<feature type="transmembrane region" description="Helical" evidence="17">
    <location>
        <begin position="6"/>
        <end position="27"/>
    </location>
</feature>
<dbReference type="GO" id="GO:0005524">
    <property type="term" value="F:ATP binding"/>
    <property type="evidence" value="ECO:0007669"/>
    <property type="project" value="UniProtKB-KW"/>
</dbReference>
<dbReference type="InterPro" id="IPR003661">
    <property type="entry name" value="HisK_dim/P_dom"/>
</dbReference>
<evidence type="ECO:0000259" key="20">
    <source>
        <dbReference type="PROSITE" id="PS50112"/>
    </source>
</evidence>
<feature type="domain" description="PAC" evidence="21">
    <location>
        <begin position="375"/>
        <end position="427"/>
    </location>
</feature>
<evidence type="ECO:0000313" key="22">
    <source>
        <dbReference type="EMBL" id="OAI16980.1"/>
    </source>
</evidence>
<feature type="transmembrane region" description="Helical" evidence="17">
    <location>
        <begin position="78"/>
        <end position="101"/>
    </location>
</feature>
<dbReference type="CDD" id="cd00130">
    <property type="entry name" value="PAS"/>
    <property type="match status" value="3"/>
</dbReference>
<dbReference type="InterPro" id="IPR001789">
    <property type="entry name" value="Sig_transdc_resp-reg_receiver"/>
</dbReference>
<dbReference type="SUPFAM" id="SSF55874">
    <property type="entry name" value="ATPase domain of HSP90 chaperone/DNA topoisomerase II/histidine kinase"/>
    <property type="match status" value="1"/>
</dbReference>
<dbReference type="CDD" id="cd00082">
    <property type="entry name" value="HisKA"/>
    <property type="match status" value="1"/>
</dbReference>
<keyword evidence="5 15" id="KW-0597">Phosphoprotein</keyword>
<feature type="domain" description="Response regulatory" evidence="19">
    <location>
        <begin position="1071"/>
        <end position="1187"/>
    </location>
</feature>
<dbReference type="Proteomes" id="UP000077628">
    <property type="component" value="Unassembled WGS sequence"/>
</dbReference>
<dbReference type="PANTHER" id="PTHR45339:SF1">
    <property type="entry name" value="HYBRID SIGNAL TRANSDUCTION HISTIDINE KINASE J"/>
    <property type="match status" value="1"/>
</dbReference>
<dbReference type="SMART" id="SM00448">
    <property type="entry name" value="REC"/>
    <property type="match status" value="1"/>
</dbReference>
<dbReference type="CDD" id="cd16922">
    <property type="entry name" value="HATPase_EvgS-ArcB-TorS-like"/>
    <property type="match status" value="1"/>
</dbReference>
<proteinExistence type="predicted"/>
<evidence type="ECO:0000256" key="9">
    <source>
        <dbReference type="ARBA" id="ARBA00022777"/>
    </source>
</evidence>
<dbReference type="SMART" id="SM00387">
    <property type="entry name" value="HATPase_c"/>
    <property type="match status" value="1"/>
</dbReference>
<evidence type="ECO:0000256" key="1">
    <source>
        <dbReference type="ARBA" id="ARBA00000085"/>
    </source>
</evidence>
<dbReference type="OrthoDB" id="5290456at2"/>
<dbReference type="InterPro" id="IPR035965">
    <property type="entry name" value="PAS-like_dom_sf"/>
</dbReference>
<evidence type="ECO:0000256" key="11">
    <source>
        <dbReference type="ARBA" id="ARBA00022989"/>
    </source>
</evidence>
<feature type="transmembrane region" description="Helical" evidence="17">
    <location>
        <begin position="183"/>
        <end position="206"/>
    </location>
</feature>
<accession>A0A177NIV1</accession>